<evidence type="ECO:0000256" key="4">
    <source>
        <dbReference type="ARBA" id="ARBA00023125"/>
    </source>
</evidence>
<dbReference type="PANTHER" id="PTHR48111:SF22">
    <property type="entry name" value="REGULATOR OF RPOS"/>
    <property type="match status" value="1"/>
</dbReference>
<evidence type="ECO:0000256" key="1">
    <source>
        <dbReference type="ARBA" id="ARBA00022553"/>
    </source>
</evidence>
<protein>
    <submittedName>
        <fullName evidence="10">Response regulator</fullName>
    </submittedName>
</protein>
<feature type="domain" description="Response regulatory" evidence="8">
    <location>
        <begin position="2"/>
        <end position="118"/>
    </location>
</feature>
<dbReference type="InterPro" id="IPR036388">
    <property type="entry name" value="WH-like_DNA-bd_sf"/>
</dbReference>
<accession>A0ABQ2SXD6</accession>
<dbReference type="SUPFAM" id="SSF46894">
    <property type="entry name" value="C-terminal effector domain of the bipartite response regulators"/>
    <property type="match status" value="1"/>
</dbReference>
<evidence type="ECO:0000256" key="3">
    <source>
        <dbReference type="ARBA" id="ARBA00023015"/>
    </source>
</evidence>
<reference evidence="11" key="1">
    <citation type="journal article" date="2019" name="Int. J. Syst. Evol. Microbiol.">
        <title>The Global Catalogue of Microorganisms (GCM) 10K type strain sequencing project: providing services to taxonomists for standard genome sequencing and annotation.</title>
        <authorList>
            <consortium name="The Broad Institute Genomics Platform"/>
            <consortium name="The Broad Institute Genome Sequencing Center for Infectious Disease"/>
            <person name="Wu L."/>
            <person name="Ma J."/>
        </authorList>
    </citation>
    <scope>NUCLEOTIDE SEQUENCE [LARGE SCALE GENOMIC DNA]</scope>
    <source>
        <strain evidence="11">JCM 31406</strain>
    </source>
</reference>
<evidence type="ECO:0000256" key="6">
    <source>
        <dbReference type="PROSITE-ProRule" id="PRU00169"/>
    </source>
</evidence>
<dbReference type="RefSeq" id="WP_189103750.1">
    <property type="nucleotide sequence ID" value="NZ_BMQO01000026.1"/>
</dbReference>
<dbReference type="CDD" id="cd00383">
    <property type="entry name" value="trans_reg_C"/>
    <property type="match status" value="1"/>
</dbReference>
<evidence type="ECO:0000256" key="5">
    <source>
        <dbReference type="ARBA" id="ARBA00023163"/>
    </source>
</evidence>
<dbReference type="Proteomes" id="UP000620633">
    <property type="component" value="Unassembled WGS sequence"/>
</dbReference>
<dbReference type="Pfam" id="PF00072">
    <property type="entry name" value="Response_reg"/>
    <property type="match status" value="1"/>
</dbReference>
<keyword evidence="1 6" id="KW-0597">Phosphoprotein</keyword>
<dbReference type="PROSITE" id="PS51755">
    <property type="entry name" value="OMPR_PHOB"/>
    <property type="match status" value="1"/>
</dbReference>
<evidence type="ECO:0000313" key="10">
    <source>
        <dbReference type="EMBL" id="GGS39833.1"/>
    </source>
</evidence>
<dbReference type="InterPro" id="IPR001789">
    <property type="entry name" value="Sig_transdc_resp-reg_receiver"/>
</dbReference>
<keyword evidence="3" id="KW-0805">Transcription regulation</keyword>
<evidence type="ECO:0000256" key="2">
    <source>
        <dbReference type="ARBA" id="ARBA00023012"/>
    </source>
</evidence>
<dbReference type="Gene3D" id="1.10.10.10">
    <property type="entry name" value="Winged helix-like DNA-binding domain superfamily/Winged helix DNA-binding domain"/>
    <property type="match status" value="1"/>
</dbReference>
<sequence>MRLLLTEDDDRLRTLISAGLQEAGHQVETACDACTGYNLATTGSFDAFILDTMLPEGSDAGFLLARRLRDEGITTPILFLTARADVDSRLHGFDAGGDDYLTKPFDFRELRARLAALIRRSAGQPGTPLALPGGYRLDVLKRLVIGPAGPVPLTPREYELLEGFALHPARAYARSELLARIWASQPDVESRVVDVYVGNLRRKLGEQVIVTVRGHGYRLGDLP</sequence>
<dbReference type="SMART" id="SM00862">
    <property type="entry name" value="Trans_reg_C"/>
    <property type="match status" value="1"/>
</dbReference>
<organism evidence="10 11">
    <name type="scientific">Deinococcus knuensis</name>
    <dbReference type="NCBI Taxonomy" id="1837380"/>
    <lineage>
        <taxon>Bacteria</taxon>
        <taxon>Thermotogati</taxon>
        <taxon>Deinococcota</taxon>
        <taxon>Deinococci</taxon>
        <taxon>Deinococcales</taxon>
        <taxon>Deinococcaceae</taxon>
        <taxon>Deinococcus</taxon>
    </lineage>
</organism>
<dbReference type="Gene3D" id="3.40.50.2300">
    <property type="match status" value="1"/>
</dbReference>
<dbReference type="SMART" id="SM00448">
    <property type="entry name" value="REC"/>
    <property type="match status" value="1"/>
</dbReference>
<name>A0ABQ2SXD6_9DEIO</name>
<dbReference type="EMBL" id="BMQO01000026">
    <property type="protein sequence ID" value="GGS39833.1"/>
    <property type="molecule type" value="Genomic_DNA"/>
</dbReference>
<dbReference type="SUPFAM" id="SSF52172">
    <property type="entry name" value="CheY-like"/>
    <property type="match status" value="1"/>
</dbReference>
<dbReference type="PANTHER" id="PTHR48111">
    <property type="entry name" value="REGULATOR OF RPOS"/>
    <property type="match status" value="1"/>
</dbReference>
<dbReference type="InterPro" id="IPR016032">
    <property type="entry name" value="Sig_transdc_resp-reg_C-effctor"/>
</dbReference>
<feature type="modified residue" description="4-aspartylphosphate" evidence="6">
    <location>
        <position position="51"/>
    </location>
</feature>
<dbReference type="Pfam" id="PF00486">
    <property type="entry name" value="Trans_reg_C"/>
    <property type="match status" value="1"/>
</dbReference>
<evidence type="ECO:0000259" key="9">
    <source>
        <dbReference type="PROSITE" id="PS51755"/>
    </source>
</evidence>
<keyword evidence="11" id="KW-1185">Reference proteome</keyword>
<evidence type="ECO:0000259" key="8">
    <source>
        <dbReference type="PROSITE" id="PS50110"/>
    </source>
</evidence>
<dbReference type="PROSITE" id="PS50110">
    <property type="entry name" value="RESPONSE_REGULATORY"/>
    <property type="match status" value="1"/>
</dbReference>
<proteinExistence type="predicted"/>
<dbReference type="InterPro" id="IPR039420">
    <property type="entry name" value="WalR-like"/>
</dbReference>
<dbReference type="InterPro" id="IPR001867">
    <property type="entry name" value="OmpR/PhoB-type_DNA-bd"/>
</dbReference>
<evidence type="ECO:0000313" key="11">
    <source>
        <dbReference type="Proteomes" id="UP000620633"/>
    </source>
</evidence>
<keyword evidence="5" id="KW-0804">Transcription</keyword>
<feature type="domain" description="OmpR/PhoB-type" evidence="9">
    <location>
        <begin position="126"/>
        <end position="221"/>
    </location>
</feature>
<comment type="caution">
    <text evidence="10">The sequence shown here is derived from an EMBL/GenBank/DDBJ whole genome shotgun (WGS) entry which is preliminary data.</text>
</comment>
<gene>
    <name evidence="10" type="primary">popP</name>
    <name evidence="10" type="ORF">GCM10008961_33960</name>
</gene>
<dbReference type="Gene3D" id="6.10.250.690">
    <property type="match status" value="1"/>
</dbReference>
<evidence type="ECO:0000256" key="7">
    <source>
        <dbReference type="PROSITE-ProRule" id="PRU01091"/>
    </source>
</evidence>
<keyword evidence="4 7" id="KW-0238">DNA-binding</keyword>
<keyword evidence="2" id="KW-0902">Two-component regulatory system</keyword>
<dbReference type="InterPro" id="IPR011006">
    <property type="entry name" value="CheY-like_superfamily"/>
</dbReference>
<feature type="DNA-binding region" description="OmpR/PhoB-type" evidence="7">
    <location>
        <begin position="126"/>
        <end position="221"/>
    </location>
</feature>